<keyword evidence="1" id="KW-0472">Membrane</keyword>
<evidence type="ECO:0000313" key="2">
    <source>
        <dbReference type="EMBL" id="GIX87520.1"/>
    </source>
</evidence>
<gene>
    <name evidence="2" type="ORF">CEXT_188631</name>
</gene>
<comment type="caution">
    <text evidence="2">The sequence shown here is derived from an EMBL/GenBank/DDBJ whole genome shotgun (WGS) entry which is preliminary data.</text>
</comment>
<reference evidence="2 3" key="1">
    <citation type="submission" date="2021-06" db="EMBL/GenBank/DDBJ databases">
        <title>Caerostris extrusa draft genome.</title>
        <authorList>
            <person name="Kono N."/>
            <person name="Arakawa K."/>
        </authorList>
    </citation>
    <scope>NUCLEOTIDE SEQUENCE [LARGE SCALE GENOMIC DNA]</scope>
</reference>
<name>A0AAV4NRB5_CAEEX</name>
<organism evidence="2 3">
    <name type="scientific">Caerostris extrusa</name>
    <name type="common">Bark spider</name>
    <name type="synonym">Caerostris bankana</name>
    <dbReference type="NCBI Taxonomy" id="172846"/>
    <lineage>
        <taxon>Eukaryota</taxon>
        <taxon>Metazoa</taxon>
        <taxon>Ecdysozoa</taxon>
        <taxon>Arthropoda</taxon>
        <taxon>Chelicerata</taxon>
        <taxon>Arachnida</taxon>
        <taxon>Araneae</taxon>
        <taxon>Araneomorphae</taxon>
        <taxon>Entelegynae</taxon>
        <taxon>Araneoidea</taxon>
        <taxon>Araneidae</taxon>
        <taxon>Caerostris</taxon>
    </lineage>
</organism>
<feature type="transmembrane region" description="Helical" evidence="1">
    <location>
        <begin position="58"/>
        <end position="83"/>
    </location>
</feature>
<evidence type="ECO:0000256" key="1">
    <source>
        <dbReference type="SAM" id="Phobius"/>
    </source>
</evidence>
<keyword evidence="3" id="KW-1185">Reference proteome</keyword>
<proteinExistence type="predicted"/>
<evidence type="ECO:0000313" key="3">
    <source>
        <dbReference type="Proteomes" id="UP001054945"/>
    </source>
</evidence>
<accession>A0AAV4NRB5</accession>
<keyword evidence="1" id="KW-1133">Transmembrane helix</keyword>
<sequence length="85" mass="9637">MAKTANPFDLGAETGAGDIMVKTIHSWRRRENNGERVPKPLVKSDSDTGEQAFMITRFAWLIPGEIAAASIFFFFLFSFFIYLPF</sequence>
<keyword evidence="1" id="KW-0812">Transmembrane</keyword>
<protein>
    <submittedName>
        <fullName evidence="2">Uncharacterized protein</fullName>
    </submittedName>
</protein>
<dbReference type="Proteomes" id="UP001054945">
    <property type="component" value="Unassembled WGS sequence"/>
</dbReference>
<dbReference type="EMBL" id="BPLR01003685">
    <property type="protein sequence ID" value="GIX87520.1"/>
    <property type="molecule type" value="Genomic_DNA"/>
</dbReference>
<dbReference type="AlphaFoldDB" id="A0AAV4NRB5"/>